<evidence type="ECO:0000313" key="3">
    <source>
        <dbReference type="EMBL" id="UXY15175.1"/>
    </source>
</evidence>
<dbReference type="RefSeq" id="WP_263124570.1">
    <property type="nucleotide sequence ID" value="NZ_CP106753.1"/>
</dbReference>
<protein>
    <recommendedName>
        <fullName evidence="5">Lipoprotein</fullName>
    </recommendedName>
</protein>
<evidence type="ECO:0000256" key="1">
    <source>
        <dbReference type="SAM" id="MobiDB-lite"/>
    </source>
</evidence>
<accession>A0ABY6DLE8</accession>
<dbReference type="EMBL" id="CP106753">
    <property type="protein sequence ID" value="UXY15175.1"/>
    <property type="molecule type" value="Genomic_DNA"/>
</dbReference>
<evidence type="ECO:0008006" key="5">
    <source>
        <dbReference type="Google" id="ProtNLM"/>
    </source>
</evidence>
<gene>
    <name evidence="3" type="ORF">N8I74_17965</name>
</gene>
<organism evidence="3 4">
    <name type="scientific">Chitiniphilus purpureus</name>
    <dbReference type="NCBI Taxonomy" id="2981137"/>
    <lineage>
        <taxon>Bacteria</taxon>
        <taxon>Pseudomonadati</taxon>
        <taxon>Pseudomonadota</taxon>
        <taxon>Betaproteobacteria</taxon>
        <taxon>Neisseriales</taxon>
        <taxon>Chitinibacteraceae</taxon>
        <taxon>Chitiniphilus</taxon>
    </lineage>
</organism>
<keyword evidence="4" id="KW-1185">Reference proteome</keyword>
<evidence type="ECO:0000256" key="2">
    <source>
        <dbReference type="SAM" id="SignalP"/>
    </source>
</evidence>
<dbReference type="PROSITE" id="PS51257">
    <property type="entry name" value="PROKAR_LIPOPROTEIN"/>
    <property type="match status" value="1"/>
</dbReference>
<feature type="chain" id="PRO_5046054459" description="Lipoprotein" evidence="2">
    <location>
        <begin position="20"/>
        <end position="304"/>
    </location>
</feature>
<keyword evidence="2" id="KW-0732">Signal</keyword>
<reference evidence="3" key="1">
    <citation type="submission" date="2022-10" db="EMBL/GenBank/DDBJ databases">
        <title>Chitiniphilus purpureus sp. nov., a novel chitin-degrading bacterium isolated from crawfish pond sediment.</title>
        <authorList>
            <person name="Li K."/>
        </authorList>
    </citation>
    <scope>NUCLEOTIDE SEQUENCE</scope>
    <source>
        <strain evidence="3">CD1</strain>
    </source>
</reference>
<feature type="compositionally biased region" description="Pro residues" evidence="1">
    <location>
        <begin position="33"/>
        <end position="61"/>
    </location>
</feature>
<feature type="region of interest" description="Disordered" evidence="1">
    <location>
        <begin position="23"/>
        <end position="64"/>
    </location>
</feature>
<evidence type="ECO:0000313" key="4">
    <source>
        <dbReference type="Proteomes" id="UP001061302"/>
    </source>
</evidence>
<name>A0ABY6DLE8_9NEIS</name>
<sequence length="304" mass="32531">MSFVSIKAASVLMLAAALAACGGGGGDGGSSPTPTPTPAPTPTPNPTPTPTPAPVPTPTPAPDATYASCLDSLPANQWGTGTAAPGRLDFWRENRVLNNAINRVMTVERDAANMTLNGETVRRYVVKYWDNGAVMPGIEYNYDLVDTTGTVLRFYGYEDGMNTPPAYSAFKVSSTFNRNTAMAIPKGGSYSYTNTRVNNGWAAGKSVTENVTMEYYGAKSVTTTAGTFQTCHYKATTTVDSSDPGFKLNLVEEFWMTKDVKIRKLMSETQRDGANAITYQRDEVQTVVGHVKNGVSYGNTNPAP</sequence>
<dbReference type="Proteomes" id="UP001061302">
    <property type="component" value="Chromosome"/>
</dbReference>
<feature type="signal peptide" evidence="2">
    <location>
        <begin position="1"/>
        <end position="19"/>
    </location>
</feature>
<proteinExistence type="predicted"/>